<evidence type="ECO:0000313" key="4">
    <source>
        <dbReference type="Proteomes" id="UP000275267"/>
    </source>
</evidence>
<dbReference type="Pfam" id="PF01388">
    <property type="entry name" value="ARID"/>
    <property type="match status" value="1"/>
</dbReference>
<feature type="compositionally biased region" description="Low complexity" evidence="1">
    <location>
        <begin position="541"/>
        <end position="557"/>
    </location>
</feature>
<feature type="region of interest" description="Disordered" evidence="1">
    <location>
        <begin position="523"/>
        <end position="557"/>
    </location>
</feature>
<dbReference type="PANTHER" id="PTHR46872:SF10">
    <property type="entry name" value="MYB-LIKE DOMAIN-CONTAINING PROTEIN"/>
    <property type="match status" value="1"/>
</dbReference>
<dbReference type="STRING" id="4540.A0A3L6TSM9"/>
<evidence type="ECO:0000259" key="2">
    <source>
        <dbReference type="PROSITE" id="PS51011"/>
    </source>
</evidence>
<keyword evidence="4" id="KW-1185">Reference proteome</keyword>
<dbReference type="AlphaFoldDB" id="A0A3L6TSM9"/>
<dbReference type="InterPro" id="IPR036431">
    <property type="entry name" value="ARID_dom_sf"/>
</dbReference>
<feature type="compositionally biased region" description="Pro residues" evidence="1">
    <location>
        <begin position="1"/>
        <end position="12"/>
    </location>
</feature>
<accession>A0A3L6TSM9</accession>
<sequence length="557" mass="60224">MGGSPAPPPPAPSNSDSSPPVFKLHAPGPSSGHEAAQGASASPPAAPPPPVRAPSEALLAVLGVVGELRARGFLARLEIPEAQLTGARASALFDAVLAAFIAEAWHPEAASFLPIPPPPLGDGFKVELLRLFLAVQARGGFAAVASWAAVAEDVGLGPADDMAVKLLYRKYLELLDRTFDKPLEEHKVGEGSGNAGRRLGSGKDRFLSPTKDKQPTSGGSPHLKRKREPLVGFLNWVRLAAKSPAEPGIDRRGHSTAGWLREQMLADNGNKKLEGMLSWVRLVAKSPAAPGVIGGNCDGHRSTRLFYGARCLQTLTAAMSLPRCRFQEMIYFNCKNIFFAHLNQSDCLTSGHSNEEALPCGQADIPKWTGKPSSRYDDRRTLRFLGEPILLPESNEAIDGGSIGKGRQDNCNCQYPGSIDCIRFDVAEKKDELKRELGPAFYKMGLDKTGEDAALTCTKGDERRFNTVIQDNLPTSKYNFWGKLRAAFRSKGSKGLASYYHNVFQVRRRAYQNHLALNADSDDDSIEPGFIYSRQGDVKGSSRTRSACSSSRNGRSS</sequence>
<dbReference type="SMART" id="SM01014">
    <property type="entry name" value="ARID"/>
    <property type="match status" value="1"/>
</dbReference>
<gene>
    <name evidence="3" type="ORF">C2845_PM01G41070</name>
</gene>
<feature type="domain" description="ARID" evidence="2">
    <location>
        <begin position="87"/>
        <end position="180"/>
    </location>
</feature>
<evidence type="ECO:0000313" key="3">
    <source>
        <dbReference type="EMBL" id="RLN43289.1"/>
    </source>
</evidence>
<feature type="region of interest" description="Disordered" evidence="1">
    <location>
        <begin position="185"/>
        <end position="225"/>
    </location>
</feature>
<dbReference type="GO" id="GO:0003677">
    <property type="term" value="F:DNA binding"/>
    <property type="evidence" value="ECO:0007669"/>
    <property type="project" value="InterPro"/>
</dbReference>
<evidence type="ECO:0000256" key="1">
    <source>
        <dbReference type="SAM" id="MobiDB-lite"/>
    </source>
</evidence>
<dbReference type="SUPFAM" id="SSF46774">
    <property type="entry name" value="ARID-like"/>
    <property type="match status" value="1"/>
</dbReference>
<dbReference type="Gene3D" id="1.10.150.60">
    <property type="entry name" value="ARID DNA-binding domain"/>
    <property type="match status" value="1"/>
</dbReference>
<comment type="caution">
    <text evidence="3">The sequence shown here is derived from an EMBL/GenBank/DDBJ whole genome shotgun (WGS) entry which is preliminary data.</text>
</comment>
<feature type="region of interest" description="Disordered" evidence="1">
    <location>
        <begin position="1"/>
        <end position="51"/>
    </location>
</feature>
<dbReference type="OrthoDB" id="1938591at2759"/>
<name>A0A3L6TSM9_PANMI</name>
<feature type="compositionally biased region" description="Basic and acidic residues" evidence="1">
    <location>
        <begin position="201"/>
        <end position="214"/>
    </location>
</feature>
<dbReference type="PANTHER" id="PTHR46872">
    <property type="entry name" value="DNA BINDING PROTEIN"/>
    <property type="match status" value="1"/>
</dbReference>
<dbReference type="SMART" id="SM00501">
    <property type="entry name" value="BRIGHT"/>
    <property type="match status" value="1"/>
</dbReference>
<organism evidence="3 4">
    <name type="scientific">Panicum miliaceum</name>
    <name type="common">Proso millet</name>
    <name type="synonym">Broomcorn millet</name>
    <dbReference type="NCBI Taxonomy" id="4540"/>
    <lineage>
        <taxon>Eukaryota</taxon>
        <taxon>Viridiplantae</taxon>
        <taxon>Streptophyta</taxon>
        <taxon>Embryophyta</taxon>
        <taxon>Tracheophyta</taxon>
        <taxon>Spermatophyta</taxon>
        <taxon>Magnoliopsida</taxon>
        <taxon>Liliopsida</taxon>
        <taxon>Poales</taxon>
        <taxon>Poaceae</taxon>
        <taxon>PACMAD clade</taxon>
        <taxon>Panicoideae</taxon>
        <taxon>Panicodae</taxon>
        <taxon>Paniceae</taxon>
        <taxon>Panicinae</taxon>
        <taxon>Panicum</taxon>
        <taxon>Panicum sect. Panicum</taxon>
    </lineage>
</organism>
<dbReference type="PROSITE" id="PS51011">
    <property type="entry name" value="ARID"/>
    <property type="match status" value="1"/>
</dbReference>
<reference evidence="4" key="1">
    <citation type="journal article" date="2019" name="Nat. Commun.">
        <title>The genome of broomcorn millet.</title>
        <authorList>
            <person name="Zou C."/>
            <person name="Miki D."/>
            <person name="Li D."/>
            <person name="Tang Q."/>
            <person name="Xiao L."/>
            <person name="Rajput S."/>
            <person name="Deng P."/>
            <person name="Jia W."/>
            <person name="Huang R."/>
            <person name="Zhang M."/>
            <person name="Sun Y."/>
            <person name="Hu J."/>
            <person name="Fu X."/>
            <person name="Schnable P.S."/>
            <person name="Li F."/>
            <person name="Zhang H."/>
            <person name="Feng B."/>
            <person name="Zhu X."/>
            <person name="Liu R."/>
            <person name="Schnable J.C."/>
            <person name="Zhu J.-K."/>
            <person name="Zhang H."/>
        </authorList>
    </citation>
    <scope>NUCLEOTIDE SEQUENCE [LARGE SCALE GENOMIC DNA]</scope>
</reference>
<dbReference type="Proteomes" id="UP000275267">
    <property type="component" value="Unassembled WGS sequence"/>
</dbReference>
<dbReference type="InterPro" id="IPR001606">
    <property type="entry name" value="ARID_dom"/>
</dbReference>
<proteinExistence type="predicted"/>
<dbReference type="EMBL" id="PQIB02000001">
    <property type="protein sequence ID" value="RLN43289.1"/>
    <property type="molecule type" value="Genomic_DNA"/>
</dbReference>
<protein>
    <submittedName>
        <fullName evidence="3">AT-rich interactive domain-containing protein 1-like</fullName>
    </submittedName>
</protein>